<accession>A0A919MJB2</accession>
<feature type="domain" description="Cellulose-binding Sde182 C-terminal" evidence="1">
    <location>
        <begin position="56"/>
        <end position="135"/>
    </location>
</feature>
<evidence type="ECO:0000313" key="2">
    <source>
        <dbReference type="EMBL" id="GIE51634.1"/>
    </source>
</evidence>
<reference evidence="2" key="1">
    <citation type="submission" date="2021-01" db="EMBL/GenBank/DDBJ databases">
        <title>Whole genome shotgun sequence of Actinoplanes nipponensis NBRC 14063.</title>
        <authorList>
            <person name="Komaki H."/>
            <person name="Tamura T."/>
        </authorList>
    </citation>
    <scope>NUCLEOTIDE SEQUENCE</scope>
    <source>
        <strain evidence="2">NBRC 14063</strain>
    </source>
</reference>
<dbReference type="Gene3D" id="2.60.40.10">
    <property type="entry name" value="Immunoglobulins"/>
    <property type="match status" value="1"/>
</dbReference>
<dbReference type="EMBL" id="BOMQ01000061">
    <property type="protein sequence ID" value="GIE51634.1"/>
    <property type="molecule type" value="Genomic_DNA"/>
</dbReference>
<dbReference type="InterPro" id="IPR013783">
    <property type="entry name" value="Ig-like_fold"/>
</dbReference>
<gene>
    <name evidence="2" type="ORF">Ani05nite_51680</name>
</gene>
<keyword evidence="3" id="KW-1185">Reference proteome</keyword>
<dbReference type="Proteomes" id="UP000647172">
    <property type="component" value="Unassembled WGS sequence"/>
</dbReference>
<dbReference type="GO" id="GO:0005975">
    <property type="term" value="P:carbohydrate metabolic process"/>
    <property type="evidence" value="ECO:0007669"/>
    <property type="project" value="UniProtKB-ARBA"/>
</dbReference>
<dbReference type="InterPro" id="IPR048527">
    <property type="entry name" value="Sde182_C"/>
</dbReference>
<dbReference type="Pfam" id="PF21027">
    <property type="entry name" value="Sde0182_C"/>
    <property type="match status" value="1"/>
</dbReference>
<proteinExistence type="predicted"/>
<name>A0A919MJB2_9ACTN</name>
<dbReference type="AlphaFoldDB" id="A0A919MJB2"/>
<comment type="caution">
    <text evidence="2">The sequence shown here is derived from an EMBL/GenBank/DDBJ whole genome shotgun (WGS) entry which is preliminary data.</text>
</comment>
<evidence type="ECO:0000313" key="3">
    <source>
        <dbReference type="Proteomes" id="UP000647172"/>
    </source>
</evidence>
<protein>
    <recommendedName>
        <fullName evidence="1">Cellulose-binding Sde182 C-terminal domain-containing protein</fullName>
    </recommendedName>
</protein>
<evidence type="ECO:0000259" key="1">
    <source>
        <dbReference type="Pfam" id="PF21027"/>
    </source>
</evidence>
<organism evidence="2 3">
    <name type="scientific">Actinoplanes nipponensis</name>
    <dbReference type="NCBI Taxonomy" id="135950"/>
    <lineage>
        <taxon>Bacteria</taxon>
        <taxon>Bacillati</taxon>
        <taxon>Actinomycetota</taxon>
        <taxon>Actinomycetes</taxon>
        <taxon>Micromonosporales</taxon>
        <taxon>Micromonosporaceae</taxon>
        <taxon>Actinoplanes</taxon>
    </lineage>
</organism>
<sequence length="136" mass="14863">MRHGRQVSLRWAAAAQNDFAARIQWTLTPHFRAANHAPTVRIVPGGVVTARPSTSVQLAARTHDPDGDRVATSWWQYREEGTHPGAATLTTRSDGRATVAVPADAQPGETISIILQGTDDGEFPLTRYDRVVIRIV</sequence>